<evidence type="ECO:0000256" key="7">
    <source>
        <dbReference type="ARBA" id="ARBA00022755"/>
    </source>
</evidence>
<name>A0A4P9X933_9FUNG</name>
<dbReference type="FunFam" id="3.30.1330.10:FF:000005">
    <property type="entry name" value="Phosphoribosylformylglycinamidine synthase"/>
    <property type="match status" value="1"/>
</dbReference>
<dbReference type="GO" id="GO:0005524">
    <property type="term" value="F:ATP binding"/>
    <property type="evidence" value="ECO:0007669"/>
    <property type="project" value="UniProtKB-KW"/>
</dbReference>
<comment type="similarity">
    <text evidence="2">In the N-terminal section; belongs to the FGAMS family.</text>
</comment>
<keyword evidence="4" id="KW-0436">Ligase</keyword>
<evidence type="ECO:0000256" key="12">
    <source>
        <dbReference type="ARBA" id="ARBA00032632"/>
    </source>
</evidence>
<dbReference type="InterPro" id="IPR055181">
    <property type="entry name" value="FGAR-AT_PurM_N-like"/>
</dbReference>
<dbReference type="Gene3D" id="1.10.8.750">
    <property type="entry name" value="Phosphoribosylformylglycinamidine synthase, linker domain"/>
    <property type="match status" value="1"/>
</dbReference>
<dbReference type="SUPFAM" id="SSF56042">
    <property type="entry name" value="PurM C-terminal domain-like"/>
    <property type="match status" value="2"/>
</dbReference>
<proteinExistence type="inferred from homology"/>
<dbReference type="InterPro" id="IPR036676">
    <property type="entry name" value="PurM-like_C_sf"/>
</dbReference>
<evidence type="ECO:0000313" key="15">
    <source>
        <dbReference type="EMBL" id="RKP01834.1"/>
    </source>
</evidence>
<dbReference type="InterPro" id="IPR040707">
    <property type="entry name" value="FGAR-AT_N"/>
</dbReference>
<sequence length="1396" mass="147139">MSDLRAMPGCEALSPFREQALLARLQRQSIPATRVRAFWIHRLALTPAYDALAASDQRALRDRVASILTYGPADRQLRAADQAWLAALAASAGAALPSMEDAHALFYVMPRAGTISPWSSKATNVLQLCDCATVARVERIQVVVVHGADIADVVPAAADVFHDRMTEALTATWPTDAALFGQTAPRALRHLALDPADAAAARAVLATANRDWGLALGPAEIAYLADHAADRTTLSDAELLMFSQVNSEHCRHKIFNAEWTLDGVVQALSLFDHIRATYRHRPQGILSAYSDNAAVIEREATPQLLVDTAVPSGTDSSSSSGVYVIKNEPAHAVIKVETHNHPTAISPFAGAATGAGGEIRDEGATGAGSQPRAGLVGYITSDLRIPGQLQPWETAEAVAQPGYPSHIAQPFDIMLEAPLGACQFNNEFGRPGLTGFFRTLTVQDDAAQPQLWRGFHKPIMIAGGVGSIRPPHVHKHAIRPGDLLLVVGGPGMLIGLGGGAASSMTSGTQAAALDFASVQRGNPEMERRAQMVINACTARGDANPIVSIHDVGAGGLSNALPELVHDHGLGATIELAHVHLDDPGMSPMEVWCNESQERYVLALRPASLALFAAIAERERCPFSVVGTATKEEHLRVTDARTETVPIDLPMAFLFGRPPRLHKQGQSVGSAPASSSAADDAEREPLPAALTALADQSHAAGHVDRPLLKVMVERVMQLPAVGSKEFLITIGDRTVGGLVSRDQMVGPWQVPVADVAVARQAFLSDAGEAMACGERPSLALRSPAASVRMALGEALTNLLAAPVASLAEVRLSANWMSACDDGAEGAALYRGVEALSAACQTLDIAVPVGKDSMSMKTRWTPAADGGDGAPREVRSPLSLVVTAFSATPHVRQVLTPQLHRVASQLVLIDLAGGRQRLGGSSLFQTFNAVGRDVPDVAAAELEHLKQLPGFLAALRAEQLVLAYHDRSDGGVFAAVAEMCFAGRVGCEIALARLARDDSLAATARALFNEELGIVLQIPDTALARVRAVAEAHGIPADAVVPVGHVDPDVHVASPQPIVVRARDGRTALLSETRGVLQQLWTTTSYAMVAARDAPAPAAHAFAQILDDAAPGLVLRPTFTVPTPASIPPVLGMSGPRVAVLREQGVNSHAELAFAFHAAGFEVVDLHMSDLIRAPRQLLEAFRGLALPGGFSYGDVLGAGAGWAKSILNRPALLDVVAAFFANPRTFTLGVCNGCQALTQLRAHIPGAEGWPALTTNSSAQFEARTCLVRVRESDADACLFLKGMAGSVLPIAVSHGEGRVDGTEVPAATVLEYVQMDGDRAVVAGPEAYPANPNGSPGGATGFTNADGRFLALMPHPERVVTAASNTWTTTPAELPGVYGPWMQIFINARQWADETV</sequence>
<evidence type="ECO:0000256" key="10">
    <source>
        <dbReference type="ARBA" id="ARBA00022962"/>
    </source>
</evidence>
<keyword evidence="6" id="KW-0547">Nucleotide-binding</keyword>
<evidence type="ECO:0000256" key="13">
    <source>
        <dbReference type="SAM" id="MobiDB-lite"/>
    </source>
</evidence>
<evidence type="ECO:0000256" key="6">
    <source>
        <dbReference type="ARBA" id="ARBA00022741"/>
    </source>
</evidence>
<keyword evidence="7" id="KW-0658">Purine biosynthesis</keyword>
<dbReference type="InterPro" id="IPR029062">
    <property type="entry name" value="Class_I_gatase-like"/>
</dbReference>
<evidence type="ECO:0000256" key="4">
    <source>
        <dbReference type="ARBA" id="ARBA00022598"/>
    </source>
</evidence>
<dbReference type="SUPFAM" id="SSF82697">
    <property type="entry name" value="PurS-like"/>
    <property type="match status" value="1"/>
</dbReference>
<evidence type="ECO:0000256" key="3">
    <source>
        <dbReference type="ARBA" id="ARBA00012747"/>
    </source>
</evidence>
<evidence type="ECO:0000256" key="11">
    <source>
        <dbReference type="ARBA" id="ARBA00029823"/>
    </source>
</evidence>
<dbReference type="EMBL" id="ML014159">
    <property type="protein sequence ID" value="RKP01834.1"/>
    <property type="molecule type" value="Genomic_DNA"/>
</dbReference>
<keyword evidence="9" id="KW-0460">Magnesium</keyword>
<protein>
    <recommendedName>
        <fullName evidence="3">phosphoribosylformylglycinamidine synthase</fullName>
        <ecNumber evidence="3">6.3.5.3</ecNumber>
    </recommendedName>
    <alternativeName>
        <fullName evidence="12">Formylglycinamide ribonucleotide amidotransferase</fullName>
    </alternativeName>
    <alternativeName>
        <fullName evidence="11">Formylglycinamide ribotide amidotransferase</fullName>
    </alternativeName>
</protein>
<keyword evidence="8" id="KW-0067">ATP-binding</keyword>
<dbReference type="NCBIfam" id="TIGR01735">
    <property type="entry name" value="FGAM_synt"/>
    <property type="match status" value="1"/>
</dbReference>
<dbReference type="Gene3D" id="3.90.650.10">
    <property type="entry name" value="PurM-like C-terminal domain"/>
    <property type="match status" value="2"/>
</dbReference>
<dbReference type="OrthoDB" id="2146901at2759"/>
<dbReference type="SUPFAM" id="SSF109736">
    <property type="entry name" value="FGAM synthase PurL, linker domain"/>
    <property type="match status" value="1"/>
</dbReference>
<accession>A0A4P9X933</accession>
<dbReference type="Pfam" id="PF02769">
    <property type="entry name" value="AIRS_C"/>
    <property type="match status" value="2"/>
</dbReference>
<dbReference type="Pfam" id="PF18072">
    <property type="entry name" value="FGAR-AT_linker"/>
    <property type="match status" value="1"/>
</dbReference>
<dbReference type="Pfam" id="PF13507">
    <property type="entry name" value="GATase_5"/>
    <property type="match status" value="1"/>
</dbReference>
<dbReference type="CDD" id="cd02204">
    <property type="entry name" value="PurL_repeat2"/>
    <property type="match status" value="1"/>
</dbReference>
<dbReference type="FunFam" id="3.90.650.10:FF:000024">
    <property type="entry name" value="Phosphoribosylformylglycinamidine synthase"/>
    <property type="match status" value="1"/>
</dbReference>
<keyword evidence="5" id="KW-0479">Metal-binding</keyword>
<comment type="pathway">
    <text evidence="1">Purine metabolism; IMP biosynthesis via de novo pathway; 5-amino-1-(5-phospho-D-ribosyl)imidazole from N(2)-formyl-N(1)-(5-phospho-D-ribosyl)glycinamide: step 1/2.</text>
</comment>
<dbReference type="Pfam" id="PF22689">
    <property type="entry name" value="FGAR-AT_PurM_N-like"/>
    <property type="match status" value="1"/>
</dbReference>
<evidence type="ECO:0000256" key="1">
    <source>
        <dbReference type="ARBA" id="ARBA00004920"/>
    </source>
</evidence>
<dbReference type="InterPro" id="IPR010918">
    <property type="entry name" value="PurM-like_C_dom"/>
</dbReference>
<dbReference type="NCBIfam" id="NF003672">
    <property type="entry name" value="PRK05297.1"/>
    <property type="match status" value="1"/>
</dbReference>
<dbReference type="Proteomes" id="UP000274922">
    <property type="component" value="Unassembled WGS sequence"/>
</dbReference>
<organism evidence="15 16">
    <name type="scientific">Caulochytrium protostelioides</name>
    <dbReference type="NCBI Taxonomy" id="1555241"/>
    <lineage>
        <taxon>Eukaryota</taxon>
        <taxon>Fungi</taxon>
        <taxon>Fungi incertae sedis</taxon>
        <taxon>Chytridiomycota</taxon>
        <taxon>Chytridiomycota incertae sedis</taxon>
        <taxon>Chytridiomycetes</taxon>
        <taxon>Caulochytriales</taxon>
        <taxon>Caulochytriaceae</taxon>
        <taxon>Caulochytrium</taxon>
    </lineage>
</organism>
<gene>
    <name evidence="15" type="ORF">CXG81DRAFT_25467</name>
</gene>
<dbReference type="SMART" id="SM01211">
    <property type="entry name" value="GATase_5"/>
    <property type="match status" value="1"/>
</dbReference>
<dbReference type="SUPFAM" id="SSF55326">
    <property type="entry name" value="PurM N-terminal domain-like"/>
    <property type="match status" value="2"/>
</dbReference>
<evidence type="ECO:0000256" key="2">
    <source>
        <dbReference type="ARBA" id="ARBA00008608"/>
    </source>
</evidence>
<dbReference type="GO" id="GO:0004642">
    <property type="term" value="F:phosphoribosylformylglycinamidine synthase activity"/>
    <property type="evidence" value="ECO:0007669"/>
    <property type="project" value="UniProtKB-EC"/>
</dbReference>
<dbReference type="GO" id="GO:0016020">
    <property type="term" value="C:membrane"/>
    <property type="evidence" value="ECO:0007669"/>
    <property type="project" value="InterPro"/>
</dbReference>
<dbReference type="UniPathway" id="UPA00074">
    <property type="reaction ID" value="UER00128"/>
</dbReference>
<feature type="region of interest" description="Disordered" evidence="13">
    <location>
        <begin position="661"/>
        <end position="681"/>
    </location>
</feature>
<evidence type="ECO:0000256" key="8">
    <source>
        <dbReference type="ARBA" id="ARBA00022840"/>
    </source>
</evidence>
<feature type="domain" description="SRCR" evidence="14">
    <location>
        <begin position="786"/>
        <end position="841"/>
    </location>
</feature>
<dbReference type="EC" id="6.3.5.3" evidence="3"/>
<dbReference type="PANTHER" id="PTHR10099">
    <property type="entry name" value="PHOSPHORIBOSYLFORMYLGLYCINAMIDINE SYNTHASE"/>
    <property type="match status" value="1"/>
</dbReference>
<reference evidence="16" key="1">
    <citation type="journal article" date="2018" name="Nat. Microbiol.">
        <title>Leveraging single-cell genomics to expand the fungal tree of life.</title>
        <authorList>
            <person name="Ahrendt S.R."/>
            <person name="Quandt C.A."/>
            <person name="Ciobanu D."/>
            <person name="Clum A."/>
            <person name="Salamov A."/>
            <person name="Andreopoulos B."/>
            <person name="Cheng J.F."/>
            <person name="Woyke T."/>
            <person name="Pelin A."/>
            <person name="Henrissat B."/>
            <person name="Reynolds N.K."/>
            <person name="Benny G.L."/>
            <person name="Smith M.E."/>
            <person name="James T.Y."/>
            <person name="Grigoriev I.V."/>
        </authorList>
    </citation>
    <scope>NUCLEOTIDE SEQUENCE [LARGE SCALE GENOMIC DNA]</scope>
    <source>
        <strain evidence="16">ATCC 52028</strain>
    </source>
</reference>
<dbReference type="GO" id="GO:0006189">
    <property type="term" value="P:'de novo' IMP biosynthetic process"/>
    <property type="evidence" value="ECO:0007669"/>
    <property type="project" value="UniProtKB-UniPathway"/>
</dbReference>
<dbReference type="GO" id="GO:0005737">
    <property type="term" value="C:cytoplasm"/>
    <property type="evidence" value="ECO:0007669"/>
    <property type="project" value="TreeGrafter"/>
</dbReference>
<dbReference type="PANTHER" id="PTHR10099:SF1">
    <property type="entry name" value="PHOSPHORIBOSYLFORMYLGLYCINAMIDINE SYNTHASE"/>
    <property type="match status" value="1"/>
</dbReference>
<dbReference type="SUPFAM" id="SSF52317">
    <property type="entry name" value="Class I glutamine amidotransferase-like"/>
    <property type="match status" value="1"/>
</dbReference>
<dbReference type="PROSITE" id="PS51273">
    <property type="entry name" value="GATASE_TYPE_1"/>
    <property type="match status" value="1"/>
</dbReference>
<dbReference type="InterPro" id="IPR036604">
    <property type="entry name" value="PurS-like_sf"/>
</dbReference>
<dbReference type="InterPro" id="IPR010073">
    <property type="entry name" value="PurL_large"/>
</dbReference>
<evidence type="ECO:0000313" key="16">
    <source>
        <dbReference type="Proteomes" id="UP000274922"/>
    </source>
</evidence>
<dbReference type="CDD" id="cd02203">
    <property type="entry name" value="PurL_repeat1"/>
    <property type="match status" value="1"/>
</dbReference>
<dbReference type="PROSITE" id="PS50287">
    <property type="entry name" value="SRCR_2"/>
    <property type="match status" value="1"/>
</dbReference>
<dbReference type="STRING" id="1555241.A0A4P9X933"/>
<dbReference type="Pfam" id="PF18076">
    <property type="entry name" value="FGAR-AT_N"/>
    <property type="match status" value="1"/>
</dbReference>
<keyword evidence="16" id="KW-1185">Reference proteome</keyword>
<dbReference type="Gene3D" id="3.30.1330.10">
    <property type="entry name" value="PurM-like, N-terminal domain"/>
    <property type="match status" value="2"/>
</dbReference>
<evidence type="ECO:0000256" key="9">
    <source>
        <dbReference type="ARBA" id="ARBA00022842"/>
    </source>
</evidence>
<dbReference type="InterPro" id="IPR036921">
    <property type="entry name" value="PurM-like_N_sf"/>
</dbReference>
<dbReference type="Gene3D" id="3.40.50.880">
    <property type="match status" value="1"/>
</dbReference>
<evidence type="ECO:0000256" key="5">
    <source>
        <dbReference type="ARBA" id="ARBA00022723"/>
    </source>
</evidence>
<dbReference type="InterPro" id="IPR001190">
    <property type="entry name" value="SRCR"/>
</dbReference>
<evidence type="ECO:0000259" key="14">
    <source>
        <dbReference type="PROSITE" id="PS50287"/>
    </source>
</evidence>
<keyword evidence="10" id="KW-0315">Glutamine amidotransferase</keyword>
<dbReference type="GO" id="GO:0046872">
    <property type="term" value="F:metal ion binding"/>
    <property type="evidence" value="ECO:0007669"/>
    <property type="project" value="UniProtKB-KW"/>
</dbReference>
<dbReference type="InterPro" id="IPR041609">
    <property type="entry name" value="PurL_linker"/>
</dbReference>